<protein>
    <submittedName>
        <fullName evidence="10">NADH-quinone oxidoreductase subunit L</fullName>
    </submittedName>
</protein>
<feature type="transmembrane region" description="Helical" evidence="7">
    <location>
        <begin position="449"/>
        <end position="474"/>
    </location>
</feature>
<feature type="transmembrane region" description="Helical" evidence="7">
    <location>
        <begin position="536"/>
        <end position="557"/>
    </location>
</feature>
<feature type="transmembrane region" description="Helical" evidence="7">
    <location>
        <begin position="380"/>
        <end position="402"/>
    </location>
</feature>
<evidence type="ECO:0000313" key="11">
    <source>
        <dbReference type="Proteomes" id="UP001595796"/>
    </source>
</evidence>
<dbReference type="Proteomes" id="UP001595796">
    <property type="component" value="Unassembled WGS sequence"/>
</dbReference>
<feature type="transmembrane region" description="Helical" evidence="7">
    <location>
        <begin position="352"/>
        <end position="373"/>
    </location>
</feature>
<accession>A0ABV9YZS1</accession>
<dbReference type="NCBIfam" id="TIGR01974">
    <property type="entry name" value="NDH_I_L"/>
    <property type="match status" value="1"/>
</dbReference>
<gene>
    <name evidence="10" type="primary">nuoL</name>
    <name evidence="10" type="ORF">ACFPFW_09930</name>
</gene>
<dbReference type="PRINTS" id="PR01434">
    <property type="entry name" value="NADHDHGNASE5"/>
</dbReference>
<feature type="transmembrane region" description="Helical" evidence="7">
    <location>
        <begin position="94"/>
        <end position="114"/>
    </location>
</feature>
<evidence type="ECO:0000256" key="6">
    <source>
        <dbReference type="SAM" id="MobiDB-lite"/>
    </source>
</evidence>
<dbReference type="InterPro" id="IPR001516">
    <property type="entry name" value="Proton_antipo_N"/>
</dbReference>
<feature type="transmembrane region" description="Helical" evidence="7">
    <location>
        <begin position="148"/>
        <end position="169"/>
    </location>
</feature>
<evidence type="ECO:0000256" key="7">
    <source>
        <dbReference type="SAM" id="Phobius"/>
    </source>
</evidence>
<feature type="compositionally biased region" description="Basic and acidic residues" evidence="6">
    <location>
        <begin position="59"/>
        <end position="82"/>
    </location>
</feature>
<comment type="subcellular location">
    <subcellularLocation>
        <location evidence="1">Endomembrane system</location>
        <topology evidence="1">Multi-pass membrane protein</topology>
    </subcellularLocation>
    <subcellularLocation>
        <location evidence="5">Membrane</location>
        <topology evidence="5">Multi-pass membrane protein</topology>
    </subcellularLocation>
</comment>
<evidence type="ECO:0000313" key="10">
    <source>
        <dbReference type="EMBL" id="MFC5068330.1"/>
    </source>
</evidence>
<organism evidence="10 11">
    <name type="scientific">Flaviflagellibacter deserti</name>
    <dbReference type="NCBI Taxonomy" id="2267266"/>
    <lineage>
        <taxon>Bacteria</taxon>
        <taxon>Pseudomonadati</taxon>
        <taxon>Pseudomonadota</taxon>
        <taxon>Alphaproteobacteria</taxon>
        <taxon>Hyphomicrobiales</taxon>
        <taxon>Flaviflagellibacter</taxon>
    </lineage>
</organism>
<sequence length="718" mass="78821">MYQAIVFLPLIGAIIGGFVSLIGANSVRRAELAEAGGHGHGHHGHDHVHLVEQPQDPTMGHDAHADAHDDHGHGDHDDHDSHGPMQPVAPGARAVELITTGFMVVAAVLSWVAFFQHGLGEHEAERVQILRWMTSGALEVDWALRIDTLTVVMLVVVNTVSTLVHLYSIGYMHEDPQRPRFFTYLSLFTFAMLMLVTSDNLVQMFFGWEGVGLASYLLIGFWYTKPSAVAAAIKAFVVNRVGDFGFALGIFGVFVLFGTVSFDTIFADAPGKADATMAFLGWPQASAMTVLCLLLFMGAMGKSAQFLLHTWLPDAMEGPTPVSALIHAATMVTAGVFMVARLSPLFELSHTALEVVIFFGATTAFFAATVGLVQNDIKRVIAYSTCSQLGYMFVALGTGAYSAGIFHLFTHAFFKALLFLGAGSVIHAMHHEQDMRKMGGIRRLIPATYWMMLIGTVALTGLGIPMTIIGTAGFFSKDAIIESAFVSHASMSTYAFILLVIAAGFTSFYSWRLVFMTFHGTPRASFETMKHVHESPMVMLVPLFVLAAGALLAGLLFHDAFIGEHYAEFWKGVLAGGAEPEILEHMHHAPAWVKSSPFVMMALGFVVSYWFYIKDPQLPVQLARRHDVLYRFLLNKWYFDELYDFLLVRPAKRLGHFLWKTGDGKIIDGLGPDGVSARVIDVTRGVVRLQTGYVYHYAFAMLIGVAALFTWFMLGGVH</sequence>
<feature type="transmembrane region" description="Helical" evidence="7">
    <location>
        <begin position="6"/>
        <end position="24"/>
    </location>
</feature>
<evidence type="ECO:0000259" key="9">
    <source>
        <dbReference type="Pfam" id="PF00662"/>
    </source>
</evidence>
<dbReference type="EMBL" id="JBHSJF010000006">
    <property type="protein sequence ID" value="MFC5068330.1"/>
    <property type="molecule type" value="Genomic_DNA"/>
</dbReference>
<dbReference type="NCBIfam" id="NF005141">
    <property type="entry name" value="PRK06590.1"/>
    <property type="match status" value="1"/>
</dbReference>
<dbReference type="RefSeq" id="WP_114955762.1">
    <property type="nucleotide sequence ID" value="NZ_JBHSJF010000006.1"/>
</dbReference>
<feature type="transmembrane region" description="Helical" evidence="7">
    <location>
        <begin position="694"/>
        <end position="714"/>
    </location>
</feature>
<dbReference type="Pfam" id="PF00361">
    <property type="entry name" value="Proton_antipo_M"/>
    <property type="match status" value="1"/>
</dbReference>
<evidence type="ECO:0000256" key="1">
    <source>
        <dbReference type="ARBA" id="ARBA00004127"/>
    </source>
</evidence>
<dbReference type="InterPro" id="IPR003945">
    <property type="entry name" value="NU5C-like"/>
</dbReference>
<feature type="transmembrane region" description="Helical" evidence="7">
    <location>
        <begin position="282"/>
        <end position="301"/>
    </location>
</feature>
<evidence type="ECO:0000256" key="4">
    <source>
        <dbReference type="ARBA" id="ARBA00023136"/>
    </source>
</evidence>
<feature type="transmembrane region" description="Helical" evidence="7">
    <location>
        <begin position="494"/>
        <end position="515"/>
    </location>
</feature>
<dbReference type="Pfam" id="PF00662">
    <property type="entry name" value="Proton_antipo_N"/>
    <property type="match status" value="1"/>
</dbReference>
<feature type="transmembrane region" description="Helical" evidence="7">
    <location>
        <begin position="244"/>
        <end position="262"/>
    </location>
</feature>
<dbReference type="PRINTS" id="PR01435">
    <property type="entry name" value="NPOXDRDTASE5"/>
</dbReference>
<dbReference type="InterPro" id="IPR001750">
    <property type="entry name" value="ND/Mrp_TM"/>
</dbReference>
<feature type="transmembrane region" description="Helical" evidence="7">
    <location>
        <begin position="408"/>
        <end position="428"/>
    </location>
</feature>
<dbReference type="Gene3D" id="1.20.5.2700">
    <property type="match status" value="1"/>
</dbReference>
<dbReference type="PANTHER" id="PTHR42829:SF2">
    <property type="entry name" value="NADH-UBIQUINONE OXIDOREDUCTASE CHAIN 5"/>
    <property type="match status" value="1"/>
</dbReference>
<feature type="domain" description="NADH-Ubiquinone oxidoreductase (complex I) chain 5 N-terminal" evidence="9">
    <location>
        <begin position="132"/>
        <end position="182"/>
    </location>
</feature>
<keyword evidence="11" id="KW-1185">Reference proteome</keyword>
<dbReference type="InterPro" id="IPR018393">
    <property type="entry name" value="NADHpl_OxRdtase_5_subgr"/>
</dbReference>
<feature type="region of interest" description="Disordered" evidence="6">
    <location>
        <begin position="54"/>
        <end position="88"/>
    </location>
</feature>
<keyword evidence="2 5" id="KW-0812">Transmembrane</keyword>
<evidence type="ECO:0000256" key="3">
    <source>
        <dbReference type="ARBA" id="ARBA00022989"/>
    </source>
</evidence>
<keyword evidence="4 7" id="KW-0472">Membrane</keyword>
<proteinExistence type="predicted"/>
<feature type="domain" description="NADH:quinone oxidoreductase/Mrp antiporter transmembrane" evidence="8">
    <location>
        <begin position="198"/>
        <end position="505"/>
    </location>
</feature>
<name>A0ABV9YZS1_9HYPH</name>
<feature type="transmembrane region" description="Helical" evidence="7">
    <location>
        <begin position="591"/>
        <end position="612"/>
    </location>
</feature>
<evidence type="ECO:0000256" key="5">
    <source>
        <dbReference type="RuleBase" id="RU000320"/>
    </source>
</evidence>
<feature type="transmembrane region" description="Helical" evidence="7">
    <location>
        <begin position="181"/>
        <end position="198"/>
    </location>
</feature>
<comment type="caution">
    <text evidence="10">The sequence shown here is derived from an EMBL/GenBank/DDBJ whole genome shotgun (WGS) entry which is preliminary data.</text>
</comment>
<dbReference type="PANTHER" id="PTHR42829">
    <property type="entry name" value="NADH-UBIQUINONE OXIDOREDUCTASE CHAIN 5"/>
    <property type="match status" value="1"/>
</dbReference>
<keyword evidence="3 7" id="KW-1133">Transmembrane helix</keyword>
<feature type="transmembrane region" description="Helical" evidence="7">
    <location>
        <begin position="322"/>
        <end position="340"/>
    </location>
</feature>
<evidence type="ECO:0000256" key="2">
    <source>
        <dbReference type="ARBA" id="ARBA00022692"/>
    </source>
</evidence>
<evidence type="ECO:0000259" key="8">
    <source>
        <dbReference type="Pfam" id="PF00361"/>
    </source>
</evidence>
<reference evidence="11" key="1">
    <citation type="journal article" date="2019" name="Int. J. Syst. Evol. Microbiol.">
        <title>The Global Catalogue of Microorganisms (GCM) 10K type strain sequencing project: providing services to taxonomists for standard genome sequencing and annotation.</title>
        <authorList>
            <consortium name="The Broad Institute Genomics Platform"/>
            <consortium name="The Broad Institute Genome Sequencing Center for Infectious Disease"/>
            <person name="Wu L."/>
            <person name="Ma J."/>
        </authorList>
    </citation>
    <scope>NUCLEOTIDE SEQUENCE [LARGE SCALE GENOMIC DNA]</scope>
    <source>
        <strain evidence="11">CGMCC 1.16444</strain>
    </source>
</reference>